<keyword evidence="1" id="KW-0812">Transmembrane</keyword>
<organism evidence="2 3">
    <name type="scientific">Macrococcus hajekii</name>
    <dbReference type="NCBI Taxonomy" id="198482"/>
    <lineage>
        <taxon>Bacteria</taxon>
        <taxon>Bacillati</taxon>
        <taxon>Bacillota</taxon>
        <taxon>Bacilli</taxon>
        <taxon>Bacillales</taxon>
        <taxon>Staphylococcaceae</taxon>
        <taxon>Macrococcus</taxon>
    </lineage>
</organism>
<name>A0A4R6BMG7_9STAP</name>
<dbReference type="AlphaFoldDB" id="A0A4R6BMG7"/>
<sequence length="76" mass="8926">MKANKGFLLVDSMLAMSIVVLICMVILPMLQTMQHHYEQAYQEVQHYREFYVEIKGGAQVHEVQRQLCTQQRCIPE</sequence>
<dbReference type="RefSeq" id="WP_133429006.1">
    <property type="nucleotide sequence ID" value="NZ_BMCC01000002.1"/>
</dbReference>
<keyword evidence="3" id="KW-1185">Reference proteome</keyword>
<gene>
    <name evidence="2" type="ORF">ERX37_02185</name>
</gene>
<evidence type="ECO:0000313" key="2">
    <source>
        <dbReference type="EMBL" id="TDM02918.1"/>
    </source>
</evidence>
<evidence type="ECO:0000256" key="1">
    <source>
        <dbReference type="SAM" id="Phobius"/>
    </source>
</evidence>
<protein>
    <submittedName>
        <fullName evidence="2">Type II secretion system protein</fullName>
    </submittedName>
</protein>
<evidence type="ECO:0000313" key="3">
    <source>
        <dbReference type="Proteomes" id="UP000295328"/>
    </source>
</evidence>
<accession>A0A4R6BMG7</accession>
<keyword evidence="1" id="KW-1133">Transmembrane helix</keyword>
<dbReference type="Proteomes" id="UP000295328">
    <property type="component" value="Unassembled WGS sequence"/>
</dbReference>
<feature type="transmembrane region" description="Helical" evidence="1">
    <location>
        <begin position="6"/>
        <end position="27"/>
    </location>
</feature>
<keyword evidence="1" id="KW-0472">Membrane</keyword>
<comment type="caution">
    <text evidence="2">The sequence shown here is derived from an EMBL/GenBank/DDBJ whole genome shotgun (WGS) entry which is preliminary data.</text>
</comment>
<dbReference type="OrthoDB" id="2418279at2"/>
<proteinExistence type="predicted"/>
<dbReference type="EMBL" id="SCWE01000001">
    <property type="protein sequence ID" value="TDM02918.1"/>
    <property type="molecule type" value="Genomic_DNA"/>
</dbReference>
<reference evidence="2 3" key="1">
    <citation type="submission" date="2019-01" db="EMBL/GenBank/DDBJ databases">
        <title>Draft genome sequences of the type strains of six Macrococcus species.</title>
        <authorList>
            <person name="Mazhar S."/>
            <person name="Altermann E."/>
            <person name="Hill C."/>
            <person name="Mcauliffe O."/>
        </authorList>
    </citation>
    <scope>NUCLEOTIDE SEQUENCE [LARGE SCALE GENOMIC DNA]</scope>
    <source>
        <strain evidence="2 3">CCM4809</strain>
    </source>
</reference>